<proteinExistence type="predicted"/>
<dbReference type="EMBL" id="BSFI01000004">
    <property type="protein sequence ID" value="GLK67213.1"/>
    <property type="molecule type" value="Genomic_DNA"/>
</dbReference>
<evidence type="ECO:0000313" key="2">
    <source>
        <dbReference type="EMBL" id="GLK67213.1"/>
    </source>
</evidence>
<organism evidence="2 3">
    <name type="scientific">Hansschlegelia plantiphila</name>
    <dbReference type="NCBI Taxonomy" id="374655"/>
    <lineage>
        <taxon>Bacteria</taxon>
        <taxon>Pseudomonadati</taxon>
        <taxon>Pseudomonadota</taxon>
        <taxon>Alphaproteobacteria</taxon>
        <taxon>Hyphomicrobiales</taxon>
        <taxon>Methylopilaceae</taxon>
        <taxon>Hansschlegelia</taxon>
    </lineage>
</organism>
<comment type="caution">
    <text evidence="2">The sequence shown here is derived from an EMBL/GenBank/DDBJ whole genome shotgun (WGS) entry which is preliminary data.</text>
</comment>
<evidence type="ECO:0000313" key="3">
    <source>
        <dbReference type="Proteomes" id="UP001143372"/>
    </source>
</evidence>
<dbReference type="Proteomes" id="UP001143372">
    <property type="component" value="Unassembled WGS sequence"/>
</dbReference>
<sequence>MHQPVEQRLPRKPPASQQERDEHGDRQARERADRRDQQAQANGGEVLWRKAKQGRDRVQRVSSRPPERRP</sequence>
<gene>
    <name evidence="2" type="ORF">GCM10008179_08510</name>
</gene>
<dbReference type="AlphaFoldDB" id="A0A9W6MUT1"/>
<evidence type="ECO:0000256" key="1">
    <source>
        <dbReference type="SAM" id="MobiDB-lite"/>
    </source>
</evidence>
<reference evidence="2" key="2">
    <citation type="submission" date="2023-01" db="EMBL/GenBank/DDBJ databases">
        <authorList>
            <person name="Sun Q."/>
            <person name="Evtushenko L."/>
        </authorList>
    </citation>
    <scope>NUCLEOTIDE SEQUENCE</scope>
    <source>
        <strain evidence="2">VKM B-2347</strain>
    </source>
</reference>
<name>A0A9W6MUT1_9HYPH</name>
<keyword evidence="3" id="KW-1185">Reference proteome</keyword>
<feature type="region of interest" description="Disordered" evidence="1">
    <location>
        <begin position="1"/>
        <end position="70"/>
    </location>
</feature>
<feature type="compositionally biased region" description="Basic and acidic residues" evidence="1">
    <location>
        <begin position="53"/>
        <end position="70"/>
    </location>
</feature>
<reference evidence="2" key="1">
    <citation type="journal article" date="2014" name="Int. J. Syst. Evol. Microbiol.">
        <title>Complete genome sequence of Corynebacterium casei LMG S-19264T (=DSM 44701T), isolated from a smear-ripened cheese.</title>
        <authorList>
            <consortium name="US DOE Joint Genome Institute (JGI-PGF)"/>
            <person name="Walter F."/>
            <person name="Albersmeier A."/>
            <person name="Kalinowski J."/>
            <person name="Ruckert C."/>
        </authorList>
    </citation>
    <scope>NUCLEOTIDE SEQUENCE</scope>
    <source>
        <strain evidence="2">VKM B-2347</strain>
    </source>
</reference>
<protein>
    <submittedName>
        <fullName evidence="2">Uncharacterized protein</fullName>
    </submittedName>
</protein>
<feature type="compositionally biased region" description="Basic and acidic residues" evidence="1">
    <location>
        <begin position="18"/>
        <end position="37"/>
    </location>
</feature>
<accession>A0A9W6MUT1</accession>